<reference evidence="4" key="1">
    <citation type="submission" date="2021-03" db="EMBL/GenBank/DDBJ databases">
        <authorList>
            <person name="Kim M.K."/>
        </authorList>
    </citation>
    <scope>NUCLEOTIDE SEQUENCE</scope>
    <source>
        <strain evidence="4">BT186</strain>
    </source>
</reference>
<evidence type="ECO:0000256" key="1">
    <source>
        <dbReference type="SAM" id="SignalP"/>
    </source>
</evidence>
<sequence>MRCFLLVVAQLLFSFSLLAQAQPGYFNVRAYGATGNGKTLDTPAINKAIDAAAAVGGGTVYLPAGTYASYSVHLKSNVALFLDQGATLLAAAPPTNGPGGYDVAEPNESTKFQDFGHSHWHNSLIWGENLVNVSILGTGSIDGKMGLTREGTRTPGVANKAIALKLCRNVLIRDITILYGGHFGILATGIDNFTVDNVKMDTNRDGIDVDCCRHVRISNCTINSPFDDAICLKSSYALGFARATENVTITNCEVTGYDRGTAFDGTYQRKEAALVPDKMDVTGRIKFGTESNGGFKNITISNCVFEYCRGLALETVDGGILEDVTITNLTMRDIVNSPFYLRLGARMRGPEGTPVGVLRRVKISNVVVYNADVKYGSIISGIPGHDIEDVTLDNIRIEFQGGGTKAQAAIVPAEGEKDYPDPGHMGDMPSYGFFIRHVKNLEMRNIDLRYKTEDQRPPFVLIDVKDLRLRNINAQHPATVPAFTLQSVSGFDIKDSELLRDKQVKQMAKGQL</sequence>
<gene>
    <name evidence="4" type="ORF">J0X19_00625</name>
</gene>
<keyword evidence="1" id="KW-0732">Signal</keyword>
<evidence type="ECO:0000259" key="3">
    <source>
        <dbReference type="Pfam" id="PF13229"/>
    </source>
</evidence>
<dbReference type="Gene3D" id="2.160.20.10">
    <property type="entry name" value="Single-stranded right-handed beta-helix, Pectin lyase-like"/>
    <property type="match status" value="1"/>
</dbReference>
<dbReference type="InterPro" id="IPR051801">
    <property type="entry name" value="GH28_Enzymes"/>
</dbReference>
<dbReference type="PANTHER" id="PTHR31339">
    <property type="entry name" value="PECTIN LYASE-RELATED"/>
    <property type="match status" value="1"/>
</dbReference>
<keyword evidence="4" id="KW-0378">Hydrolase</keyword>
<dbReference type="InterPro" id="IPR006626">
    <property type="entry name" value="PbH1"/>
</dbReference>
<dbReference type="GO" id="GO:0016787">
    <property type="term" value="F:hydrolase activity"/>
    <property type="evidence" value="ECO:0007669"/>
    <property type="project" value="UniProtKB-KW"/>
</dbReference>
<organism evidence="4 5">
    <name type="scientific">Hymenobacter telluris</name>
    <dbReference type="NCBI Taxonomy" id="2816474"/>
    <lineage>
        <taxon>Bacteria</taxon>
        <taxon>Pseudomonadati</taxon>
        <taxon>Bacteroidota</taxon>
        <taxon>Cytophagia</taxon>
        <taxon>Cytophagales</taxon>
        <taxon>Hymenobacteraceae</taxon>
        <taxon>Hymenobacter</taxon>
    </lineage>
</organism>
<evidence type="ECO:0000259" key="2">
    <source>
        <dbReference type="Pfam" id="PF12708"/>
    </source>
</evidence>
<dbReference type="PANTHER" id="PTHR31339:SF9">
    <property type="entry name" value="PLASMIN AND FIBRONECTIN-BINDING PROTEIN A"/>
    <property type="match status" value="1"/>
</dbReference>
<feature type="domain" description="Right handed beta helix" evidence="3">
    <location>
        <begin position="161"/>
        <end position="257"/>
    </location>
</feature>
<comment type="caution">
    <text evidence="4">The sequence shown here is derived from an EMBL/GenBank/DDBJ whole genome shotgun (WGS) entry which is preliminary data.</text>
</comment>
<evidence type="ECO:0000313" key="4">
    <source>
        <dbReference type="EMBL" id="MBO0356436.1"/>
    </source>
</evidence>
<feature type="chain" id="PRO_5037497377" evidence="1">
    <location>
        <begin position="22"/>
        <end position="512"/>
    </location>
</feature>
<evidence type="ECO:0000313" key="5">
    <source>
        <dbReference type="Proteomes" id="UP000664144"/>
    </source>
</evidence>
<protein>
    <submittedName>
        <fullName evidence="4">Glycoside hydrolase family 28 protein</fullName>
    </submittedName>
</protein>
<dbReference type="EMBL" id="JAFLQZ010000001">
    <property type="protein sequence ID" value="MBO0356436.1"/>
    <property type="molecule type" value="Genomic_DNA"/>
</dbReference>
<dbReference type="InterPro" id="IPR011050">
    <property type="entry name" value="Pectin_lyase_fold/virulence"/>
</dbReference>
<dbReference type="InterPro" id="IPR039448">
    <property type="entry name" value="Beta_helix"/>
</dbReference>
<dbReference type="InterPro" id="IPR024535">
    <property type="entry name" value="RHGA/B-epi-like_pectate_lyase"/>
</dbReference>
<name>A0A939ET38_9BACT</name>
<dbReference type="SUPFAM" id="SSF51126">
    <property type="entry name" value="Pectin lyase-like"/>
    <property type="match status" value="1"/>
</dbReference>
<proteinExistence type="predicted"/>
<dbReference type="SMART" id="SM00710">
    <property type="entry name" value="PbH1"/>
    <property type="match status" value="9"/>
</dbReference>
<dbReference type="AlphaFoldDB" id="A0A939ET38"/>
<dbReference type="RefSeq" id="WP_206979946.1">
    <property type="nucleotide sequence ID" value="NZ_JAFLQZ010000001.1"/>
</dbReference>
<dbReference type="Pfam" id="PF13229">
    <property type="entry name" value="Beta_helix"/>
    <property type="match status" value="1"/>
</dbReference>
<accession>A0A939ET38</accession>
<dbReference type="Pfam" id="PF12708">
    <property type="entry name" value="Pect-lyase_RHGA_epim"/>
    <property type="match status" value="1"/>
</dbReference>
<keyword evidence="5" id="KW-1185">Reference proteome</keyword>
<feature type="signal peptide" evidence="1">
    <location>
        <begin position="1"/>
        <end position="21"/>
    </location>
</feature>
<dbReference type="Proteomes" id="UP000664144">
    <property type="component" value="Unassembled WGS sequence"/>
</dbReference>
<dbReference type="InterPro" id="IPR012334">
    <property type="entry name" value="Pectin_lyas_fold"/>
</dbReference>
<feature type="domain" description="Rhamnogalacturonase A/B/Epimerase-like pectate lyase" evidence="2">
    <location>
        <begin position="25"/>
        <end position="81"/>
    </location>
</feature>